<reference evidence="4 5" key="1">
    <citation type="submission" date="2024-01" db="EMBL/GenBank/DDBJ databases">
        <title>Genome assemblies of Stephania.</title>
        <authorList>
            <person name="Yang L."/>
        </authorList>
    </citation>
    <scope>NUCLEOTIDE SEQUENCE [LARGE SCALE GENOMIC DNA]</scope>
    <source>
        <strain evidence="4">YNDBR</strain>
        <tissue evidence="4">Leaf</tissue>
    </source>
</reference>
<comment type="similarity">
    <text evidence="1">Belongs to the plant LTP family.</text>
</comment>
<dbReference type="InterPro" id="IPR036312">
    <property type="entry name" value="Bifun_inhib/LTP/seed_sf"/>
</dbReference>
<evidence type="ECO:0000256" key="2">
    <source>
        <dbReference type="SAM" id="SignalP"/>
    </source>
</evidence>
<accession>A0AAP0KGW6</accession>
<dbReference type="EMBL" id="JBBNAF010000004">
    <property type="protein sequence ID" value="KAK9151518.1"/>
    <property type="molecule type" value="Genomic_DNA"/>
</dbReference>
<protein>
    <recommendedName>
        <fullName evidence="1">Non-specific lipid-transfer protein</fullName>
    </recommendedName>
</protein>
<dbReference type="PANTHER" id="PTHR33076">
    <property type="entry name" value="NON-SPECIFIC LIPID-TRANSFER PROTEIN 2-RELATED"/>
    <property type="match status" value="1"/>
</dbReference>
<evidence type="ECO:0000259" key="3">
    <source>
        <dbReference type="SMART" id="SM00499"/>
    </source>
</evidence>
<organism evidence="4 5">
    <name type="scientific">Stephania yunnanensis</name>
    <dbReference type="NCBI Taxonomy" id="152371"/>
    <lineage>
        <taxon>Eukaryota</taxon>
        <taxon>Viridiplantae</taxon>
        <taxon>Streptophyta</taxon>
        <taxon>Embryophyta</taxon>
        <taxon>Tracheophyta</taxon>
        <taxon>Spermatophyta</taxon>
        <taxon>Magnoliopsida</taxon>
        <taxon>Ranunculales</taxon>
        <taxon>Menispermaceae</taxon>
        <taxon>Menispermoideae</taxon>
        <taxon>Cissampelideae</taxon>
        <taxon>Stephania</taxon>
    </lineage>
</organism>
<dbReference type="GO" id="GO:0008289">
    <property type="term" value="F:lipid binding"/>
    <property type="evidence" value="ECO:0007669"/>
    <property type="project" value="UniProtKB-KW"/>
</dbReference>
<dbReference type="InterPro" id="IPR016140">
    <property type="entry name" value="Bifunc_inhib/LTP/seed_store"/>
</dbReference>
<keyword evidence="1" id="KW-0446">Lipid-binding</keyword>
<feature type="domain" description="Bifunctional inhibitor/plant lipid transfer protein/seed storage helical" evidence="3">
    <location>
        <begin position="34"/>
        <end position="120"/>
    </location>
</feature>
<evidence type="ECO:0000313" key="4">
    <source>
        <dbReference type="EMBL" id="KAK9151518.1"/>
    </source>
</evidence>
<dbReference type="PROSITE" id="PS00597">
    <property type="entry name" value="PLANT_LTP"/>
    <property type="match status" value="1"/>
</dbReference>
<evidence type="ECO:0000256" key="1">
    <source>
        <dbReference type="RuleBase" id="RU000628"/>
    </source>
</evidence>
<evidence type="ECO:0000313" key="5">
    <source>
        <dbReference type="Proteomes" id="UP001420932"/>
    </source>
</evidence>
<keyword evidence="5" id="KW-1185">Reference proteome</keyword>
<dbReference type="SUPFAM" id="SSF47699">
    <property type="entry name" value="Bifunctional inhibitor/lipid-transfer protein/seed storage 2S albumin"/>
    <property type="match status" value="1"/>
</dbReference>
<dbReference type="SMART" id="SM00499">
    <property type="entry name" value="AAI"/>
    <property type="match status" value="1"/>
</dbReference>
<gene>
    <name evidence="4" type="ORF">Syun_009827</name>
</gene>
<comment type="function">
    <text evidence="1">Plant non-specific lipid-transfer proteins transfer phospholipids as well as galactolipids across membranes. May play a role in wax or cutin deposition in the cell walls of expanding epidermal cells and certain secretory tissues.</text>
</comment>
<keyword evidence="2" id="KW-0732">Signal</keyword>
<feature type="chain" id="PRO_5042812260" description="Non-specific lipid-transfer protein" evidence="2">
    <location>
        <begin position="32"/>
        <end position="124"/>
    </location>
</feature>
<sequence length="124" mass="13108">MGSNNQMWVLMKLFVVAALVVVMRSPSGTNALTCGDAISALIPCGSFLLGSAAAPEPNAQCCSNVQSLNEQARDTATRRALCQCLKQSGPSYGVKPDRARLLPSDCKITLQIPISPDVDCSRVP</sequence>
<name>A0AAP0KGW6_9MAGN</name>
<dbReference type="Pfam" id="PF00234">
    <property type="entry name" value="Tryp_alpha_amyl"/>
    <property type="match status" value="1"/>
</dbReference>
<dbReference type="InterPro" id="IPR000528">
    <property type="entry name" value="Plant_nsLTP"/>
</dbReference>
<dbReference type="AlphaFoldDB" id="A0AAP0KGW6"/>
<keyword evidence="1" id="KW-0813">Transport</keyword>
<feature type="signal peptide" evidence="2">
    <location>
        <begin position="1"/>
        <end position="31"/>
    </location>
</feature>
<dbReference type="Gene3D" id="1.10.110.10">
    <property type="entry name" value="Plant lipid-transfer and hydrophobic proteins"/>
    <property type="match status" value="1"/>
</dbReference>
<dbReference type="CDD" id="cd01960">
    <property type="entry name" value="nsLTP1"/>
    <property type="match status" value="1"/>
</dbReference>
<dbReference type="GO" id="GO:0006869">
    <property type="term" value="P:lipid transport"/>
    <property type="evidence" value="ECO:0007669"/>
    <property type="project" value="InterPro"/>
</dbReference>
<dbReference type="Proteomes" id="UP001420932">
    <property type="component" value="Unassembled WGS sequence"/>
</dbReference>
<comment type="caution">
    <text evidence="4">The sequence shown here is derived from an EMBL/GenBank/DDBJ whole genome shotgun (WGS) entry which is preliminary data.</text>
</comment>
<proteinExistence type="inferred from homology"/>
<dbReference type="PRINTS" id="PR00382">
    <property type="entry name" value="LIPIDTRNSFER"/>
</dbReference>